<dbReference type="RefSeq" id="WP_008596403.1">
    <property type="nucleotide sequence ID" value="NZ_AMRM01000008.1"/>
</dbReference>
<evidence type="ECO:0000313" key="3">
    <source>
        <dbReference type="Proteomes" id="UP000006786"/>
    </source>
</evidence>
<dbReference type="OrthoDB" id="7865775at2"/>
<gene>
    <name evidence="2" type="ORF">NA2_09231</name>
</gene>
<keyword evidence="1" id="KW-1133">Transmembrane helix</keyword>
<evidence type="ECO:0008006" key="4">
    <source>
        <dbReference type="Google" id="ProtNLM"/>
    </source>
</evidence>
<keyword evidence="1" id="KW-0472">Membrane</keyword>
<evidence type="ECO:0000313" key="2">
    <source>
        <dbReference type="EMBL" id="EKF19302.1"/>
    </source>
</evidence>
<reference evidence="2 3" key="1">
    <citation type="journal article" date="2012" name="J. Bacteriol.">
        <title>Genome Sequence of Nitratireductor pacificus Type Strain pht-3B.</title>
        <authorList>
            <person name="Lai Q."/>
            <person name="Li G."/>
            <person name="Shao Z."/>
        </authorList>
    </citation>
    <scope>NUCLEOTIDE SEQUENCE [LARGE SCALE GENOMIC DNA]</scope>
    <source>
        <strain evidence="3">pht-3B</strain>
    </source>
</reference>
<dbReference type="eggNOG" id="ENOG5033D4X">
    <property type="taxonomic scope" value="Bacteria"/>
</dbReference>
<dbReference type="AlphaFoldDB" id="K2MPP8"/>
<sequence>MSGALARLAGSSVVHMAVAFLAMGSWAVFANRTHPMPGPLLAGLVQGSLSAVITLFLKRFIEMLVARHAGVSGLVLPPLYAGMTSLTLLYAIHSLAGTPEVLATIAVPLTVATCYAILYTYTLWSARS</sequence>
<proteinExistence type="predicted"/>
<name>K2MPP8_9HYPH</name>
<evidence type="ECO:0000256" key="1">
    <source>
        <dbReference type="SAM" id="Phobius"/>
    </source>
</evidence>
<dbReference type="STRING" id="391937.NA2_09231"/>
<dbReference type="Proteomes" id="UP000006786">
    <property type="component" value="Unassembled WGS sequence"/>
</dbReference>
<feature type="transmembrane region" description="Helical" evidence="1">
    <location>
        <begin position="69"/>
        <end position="93"/>
    </location>
</feature>
<keyword evidence="3" id="KW-1185">Reference proteome</keyword>
<dbReference type="PATRIC" id="fig|391937.3.peg.1901"/>
<accession>K2MPP8</accession>
<protein>
    <recommendedName>
        <fullName evidence="4">Transmembrane protein</fullName>
    </recommendedName>
</protein>
<feature type="transmembrane region" description="Helical" evidence="1">
    <location>
        <begin position="40"/>
        <end position="57"/>
    </location>
</feature>
<comment type="caution">
    <text evidence="2">The sequence shown here is derived from an EMBL/GenBank/DDBJ whole genome shotgun (WGS) entry which is preliminary data.</text>
</comment>
<dbReference type="EMBL" id="AMRM01000008">
    <property type="protein sequence ID" value="EKF19302.1"/>
    <property type="molecule type" value="Genomic_DNA"/>
</dbReference>
<feature type="transmembrane region" description="Helical" evidence="1">
    <location>
        <begin position="105"/>
        <end position="124"/>
    </location>
</feature>
<keyword evidence="1" id="KW-0812">Transmembrane</keyword>
<organism evidence="2 3">
    <name type="scientific">Nitratireductor pacificus pht-3B</name>
    <dbReference type="NCBI Taxonomy" id="391937"/>
    <lineage>
        <taxon>Bacteria</taxon>
        <taxon>Pseudomonadati</taxon>
        <taxon>Pseudomonadota</taxon>
        <taxon>Alphaproteobacteria</taxon>
        <taxon>Hyphomicrobiales</taxon>
        <taxon>Phyllobacteriaceae</taxon>
        <taxon>Nitratireductor</taxon>
    </lineage>
</organism>